<dbReference type="GO" id="GO:0006355">
    <property type="term" value="P:regulation of DNA-templated transcription"/>
    <property type="evidence" value="ECO:0007669"/>
    <property type="project" value="UniProtKB-ARBA"/>
</dbReference>
<organism evidence="12 13">
    <name type="scientific">Basidiobolus meristosporus CBS 931.73</name>
    <dbReference type="NCBI Taxonomy" id="1314790"/>
    <lineage>
        <taxon>Eukaryota</taxon>
        <taxon>Fungi</taxon>
        <taxon>Fungi incertae sedis</taxon>
        <taxon>Zoopagomycota</taxon>
        <taxon>Entomophthoromycotina</taxon>
        <taxon>Basidiobolomycetes</taxon>
        <taxon>Basidiobolales</taxon>
        <taxon>Basidiobolaceae</taxon>
        <taxon>Basidiobolus</taxon>
    </lineage>
</organism>
<dbReference type="Gene3D" id="1.10.10.10">
    <property type="entry name" value="Winged helix-like DNA-binding domain superfamily/Winged helix DNA-binding domain"/>
    <property type="match status" value="1"/>
</dbReference>
<evidence type="ECO:0000256" key="3">
    <source>
        <dbReference type="ARBA" id="ARBA00023163"/>
    </source>
</evidence>
<dbReference type="PROSITE" id="PS50090">
    <property type="entry name" value="MYB_LIKE"/>
    <property type="match status" value="1"/>
</dbReference>
<dbReference type="Gene3D" id="1.10.10.60">
    <property type="entry name" value="Homeodomain-like"/>
    <property type="match status" value="1"/>
</dbReference>
<dbReference type="FunFam" id="1.10.10.10:FF:000020">
    <property type="entry name" value="SWI/SNF complex subunit SMARCC2 isoform c"/>
    <property type="match status" value="1"/>
</dbReference>
<evidence type="ECO:0000259" key="7">
    <source>
        <dbReference type="PROSITE" id="PS50090"/>
    </source>
</evidence>
<gene>
    <name evidence="12" type="ORF">K493DRAFT_333431</name>
</gene>
<keyword evidence="13" id="KW-1185">Reference proteome</keyword>
<dbReference type="Pfam" id="PF16495">
    <property type="entry name" value="SWIRM-assoc_1"/>
    <property type="match status" value="1"/>
</dbReference>
<dbReference type="FunFam" id="1.10.10.60:FF:000014">
    <property type="entry name" value="SWI/SNF complex subunit SMARCC2 isoform C"/>
    <property type="match status" value="1"/>
</dbReference>
<dbReference type="InterPro" id="IPR009057">
    <property type="entry name" value="Homeodomain-like_sf"/>
</dbReference>
<keyword evidence="2" id="KW-0238">DNA-binding</keyword>
<dbReference type="GO" id="GO:0003677">
    <property type="term" value="F:DNA binding"/>
    <property type="evidence" value="ECO:0007669"/>
    <property type="project" value="UniProtKB-KW"/>
</dbReference>
<accession>A0A1Y1Z5S0</accession>
<dbReference type="AlphaFoldDB" id="A0A1Y1Z5S0"/>
<protein>
    <recommendedName>
        <fullName evidence="14">SWIRM-domain-containing protein</fullName>
    </recommendedName>
</protein>
<dbReference type="PANTHER" id="PTHR12802">
    <property type="entry name" value="SWI/SNF COMPLEX-RELATED"/>
    <property type="match status" value="1"/>
</dbReference>
<feature type="region of interest" description="Disordered" evidence="6">
    <location>
        <begin position="376"/>
        <end position="407"/>
    </location>
</feature>
<dbReference type="InParanoid" id="A0A1Y1Z5S0"/>
<feature type="domain" description="SWIRM" evidence="8">
    <location>
        <begin position="425"/>
        <end position="520"/>
    </location>
</feature>
<evidence type="ECO:0000259" key="11">
    <source>
        <dbReference type="PROSITE" id="PS52032"/>
    </source>
</evidence>
<dbReference type="PROSITE" id="PS52032">
    <property type="entry name" value="MARR_BRCT_CHROMO"/>
    <property type="match status" value="1"/>
</dbReference>
<dbReference type="InterPro" id="IPR032451">
    <property type="entry name" value="SMARCC_C"/>
</dbReference>
<dbReference type="InterPro" id="IPR049898">
    <property type="entry name" value="MARR_BRCT_CHROMO"/>
</dbReference>
<sequence length="927" mass="104449">MTLSQKSGGIDFTYYEDENTLAYFEPIVVPLLNELRTTNPGLELDLSADELAHLTAKIQQFQEDALGEKATRQPSYPMRIPAKLFKCVNLTPKSALFHILKAAYQYRLVHGWKDWGFENQPKREKLIGLIVYLRDVLTRLGLLRSPRILFSDSIDSNKREELFELALALKASVVTRSTQATHILDASEETNDEMDEEWFRTLDKKDGRVLVHWWYYPDSYDTWVPETPVFAAEPEPAPDHDGAWTVTTRWLRDSFKFNEWMNEEDYEAMRSDSSDSRSALSGPKRSVSVAFNSEDTPLYEAEFKRMRGEDEGVELPDPIPDHPNVSVVDLEQNGPRPGVRSKRNEYEPLPSGEISNISRLIASNLHKGTRFSHAAHRTPENQEHAGDDNEAEGSTENSTSQAKASPNEISSTMLHQELTQPIRSAGIPVFASWFSEAEVHDIEIKALPEFFDAEEGDNSAYQDYRNRMIELYRRNPSEYLSITECRKELGGDVRAIVRIHAFMEQWGIINYLCTPDLSPELNAIVTTGRSVPPGPIPESPSEGFTDRTFQLRRHVYQSSGDMRPSESSRSAGSPDINCLDPCADIFEDGPVDGDIKYQCGVCEIDCSKLRYSCSRGKKLELCQECFLEGKFPMNLYSGDFVKVEEALLRQVEDEPWSDSETLLLLEGVEEFKDDWNRIAEHVGTRSREQCILHFLQIPIEEPFLHTQKSEIDVENLDSLAFGDTANPVMNTVIFLGSVVNPGIGAAAAKAALKSLARSAIEMKQSGEDSLPESQSTGNSHHLDAPLEKSVDDVKIEAANPEYILENGASVTESFFKRPDLLKASASAIVAASSKAYALAQYEEREVHRLVNTVLDAQLKKIDLKLQHLEDLEKSMHTELSDLEKQRSVLENDRLNVKLSINSLAEKMGVADIQAMDYSQHGNQDAYF</sequence>
<dbReference type="CDD" id="cd00167">
    <property type="entry name" value="SANT"/>
    <property type="match status" value="1"/>
</dbReference>
<dbReference type="InterPro" id="IPR017930">
    <property type="entry name" value="Myb_dom"/>
</dbReference>
<dbReference type="InterPro" id="IPR007526">
    <property type="entry name" value="SWIRM"/>
</dbReference>
<dbReference type="InterPro" id="IPR036420">
    <property type="entry name" value="BRCT_dom_sf"/>
</dbReference>
<keyword evidence="5" id="KW-0175">Coiled coil</keyword>
<feature type="region of interest" description="Disordered" evidence="6">
    <location>
        <begin position="311"/>
        <end position="351"/>
    </location>
</feature>
<dbReference type="Gene3D" id="3.40.50.10190">
    <property type="entry name" value="BRCT domain"/>
    <property type="match status" value="1"/>
</dbReference>
<dbReference type="InterPro" id="IPR036388">
    <property type="entry name" value="WH-like_DNA-bd_sf"/>
</dbReference>
<dbReference type="STRING" id="1314790.A0A1Y1Z5S0"/>
<dbReference type="Proteomes" id="UP000193498">
    <property type="component" value="Unassembled WGS sequence"/>
</dbReference>
<name>A0A1Y1Z5S0_9FUNG</name>
<feature type="domain" description="Myb-like" evidence="7">
    <location>
        <begin position="655"/>
        <end position="698"/>
    </location>
</feature>
<dbReference type="OrthoDB" id="118550at2759"/>
<dbReference type="SUPFAM" id="SSF52113">
    <property type="entry name" value="BRCT domain"/>
    <property type="match status" value="1"/>
</dbReference>
<dbReference type="InterPro" id="IPR001005">
    <property type="entry name" value="SANT/Myb"/>
</dbReference>
<dbReference type="EMBL" id="MCFE01000023">
    <property type="protein sequence ID" value="ORY05603.1"/>
    <property type="molecule type" value="Genomic_DNA"/>
</dbReference>
<dbReference type="InterPro" id="IPR032450">
    <property type="entry name" value="SMARCC_N"/>
</dbReference>
<dbReference type="Pfam" id="PF16496">
    <property type="entry name" value="SWIRM-assoc_2"/>
    <property type="match status" value="1"/>
</dbReference>
<dbReference type="PROSITE" id="PS51293">
    <property type="entry name" value="SANT"/>
    <property type="match status" value="1"/>
</dbReference>
<evidence type="ECO:0000256" key="5">
    <source>
        <dbReference type="SAM" id="Coils"/>
    </source>
</evidence>
<evidence type="ECO:0000259" key="9">
    <source>
        <dbReference type="PROSITE" id="PS51293"/>
    </source>
</evidence>
<feature type="region of interest" description="Disordered" evidence="6">
    <location>
        <begin position="268"/>
        <end position="288"/>
    </location>
</feature>
<keyword evidence="1" id="KW-0805">Transcription regulation</keyword>
<comment type="caution">
    <text evidence="12">The sequence shown here is derived from an EMBL/GenBank/DDBJ whole genome shotgun (WGS) entry which is preliminary data.</text>
</comment>
<reference evidence="12 13" key="1">
    <citation type="submission" date="2016-07" db="EMBL/GenBank/DDBJ databases">
        <title>Pervasive Adenine N6-methylation of Active Genes in Fungi.</title>
        <authorList>
            <consortium name="DOE Joint Genome Institute"/>
            <person name="Mondo S.J."/>
            <person name="Dannebaum R.O."/>
            <person name="Kuo R.C."/>
            <person name="Labutti K."/>
            <person name="Haridas S."/>
            <person name="Kuo A."/>
            <person name="Salamov A."/>
            <person name="Ahrendt S.R."/>
            <person name="Lipzen A."/>
            <person name="Sullivan W."/>
            <person name="Andreopoulos W.B."/>
            <person name="Clum A."/>
            <person name="Lindquist E."/>
            <person name="Daum C."/>
            <person name="Ramamoorthy G.K."/>
            <person name="Gryganskyi A."/>
            <person name="Culley D."/>
            <person name="Magnuson J.K."/>
            <person name="James T.Y."/>
            <person name="O'Malley M.A."/>
            <person name="Stajich J.E."/>
            <person name="Spatafora J.W."/>
            <person name="Visel A."/>
            <person name="Grigoriev I.V."/>
        </authorList>
    </citation>
    <scope>NUCLEOTIDE SEQUENCE [LARGE SCALE GENOMIC DNA]</scope>
    <source>
        <strain evidence="12 13">CBS 931.73</strain>
    </source>
</reference>
<dbReference type="PROSITE" id="PS51294">
    <property type="entry name" value="HTH_MYB"/>
    <property type="match status" value="1"/>
</dbReference>
<evidence type="ECO:0000256" key="1">
    <source>
        <dbReference type="ARBA" id="ARBA00023015"/>
    </source>
</evidence>
<dbReference type="InterPro" id="IPR017884">
    <property type="entry name" value="SANT_dom"/>
</dbReference>
<evidence type="ECO:0000256" key="2">
    <source>
        <dbReference type="ARBA" id="ARBA00023125"/>
    </source>
</evidence>
<dbReference type="PROSITE" id="PS50934">
    <property type="entry name" value="SWIRM"/>
    <property type="match status" value="1"/>
</dbReference>
<keyword evidence="3" id="KW-0804">Transcription</keyword>
<feature type="domain" description="Chromo" evidence="11">
    <location>
        <begin position="1"/>
        <end position="282"/>
    </location>
</feature>
<evidence type="ECO:0000313" key="13">
    <source>
        <dbReference type="Proteomes" id="UP000193498"/>
    </source>
</evidence>
<evidence type="ECO:0000259" key="8">
    <source>
        <dbReference type="PROSITE" id="PS50934"/>
    </source>
</evidence>
<keyword evidence="4" id="KW-0539">Nucleus</keyword>
<dbReference type="SUPFAM" id="SSF46689">
    <property type="entry name" value="Homeodomain-like"/>
    <property type="match status" value="2"/>
</dbReference>
<evidence type="ECO:0000313" key="12">
    <source>
        <dbReference type="EMBL" id="ORY05603.1"/>
    </source>
</evidence>
<feature type="domain" description="HTH myb-type" evidence="10">
    <location>
        <begin position="655"/>
        <end position="690"/>
    </location>
</feature>
<feature type="compositionally biased region" description="Basic and acidic residues" evidence="6">
    <location>
        <begin position="377"/>
        <end position="387"/>
    </location>
</feature>
<dbReference type="Pfam" id="PF00249">
    <property type="entry name" value="Myb_DNA-binding"/>
    <property type="match status" value="1"/>
</dbReference>
<feature type="coiled-coil region" evidence="5">
    <location>
        <begin position="865"/>
        <end position="892"/>
    </location>
</feature>
<evidence type="ECO:0000256" key="4">
    <source>
        <dbReference type="ARBA" id="ARBA00023242"/>
    </source>
</evidence>
<feature type="region of interest" description="Disordered" evidence="6">
    <location>
        <begin position="764"/>
        <end position="786"/>
    </location>
</feature>
<dbReference type="SMART" id="SM00717">
    <property type="entry name" value="SANT"/>
    <property type="match status" value="1"/>
</dbReference>
<proteinExistence type="predicted"/>
<feature type="domain" description="SANT" evidence="9">
    <location>
        <begin position="651"/>
        <end position="702"/>
    </location>
</feature>
<evidence type="ECO:0000259" key="10">
    <source>
        <dbReference type="PROSITE" id="PS51294"/>
    </source>
</evidence>
<evidence type="ECO:0008006" key="14">
    <source>
        <dbReference type="Google" id="ProtNLM"/>
    </source>
</evidence>
<feature type="compositionally biased region" description="Polar residues" evidence="6">
    <location>
        <begin position="394"/>
        <end position="407"/>
    </location>
</feature>
<evidence type="ECO:0000256" key="6">
    <source>
        <dbReference type="SAM" id="MobiDB-lite"/>
    </source>
</evidence>
<dbReference type="SUPFAM" id="SSF57850">
    <property type="entry name" value="RING/U-box"/>
    <property type="match status" value="1"/>
</dbReference>
<dbReference type="PANTHER" id="PTHR12802:SF41">
    <property type="entry name" value="BRAHMA ASSOCIATED PROTEIN 155 KDA"/>
    <property type="match status" value="1"/>
</dbReference>
<dbReference type="Pfam" id="PF04433">
    <property type="entry name" value="SWIRM"/>
    <property type="match status" value="1"/>
</dbReference>